<dbReference type="Pfam" id="PF00651">
    <property type="entry name" value="BTB"/>
    <property type="match status" value="1"/>
</dbReference>
<dbReference type="OrthoDB" id="9997739at2759"/>
<evidence type="ECO:0000313" key="4">
    <source>
        <dbReference type="Proteomes" id="UP000291343"/>
    </source>
</evidence>
<dbReference type="Proteomes" id="UP000291343">
    <property type="component" value="Unassembled WGS sequence"/>
</dbReference>
<organism evidence="3 4">
    <name type="scientific">Laodelphax striatellus</name>
    <name type="common">Small brown planthopper</name>
    <name type="synonym">Delphax striatella</name>
    <dbReference type="NCBI Taxonomy" id="195883"/>
    <lineage>
        <taxon>Eukaryota</taxon>
        <taxon>Metazoa</taxon>
        <taxon>Ecdysozoa</taxon>
        <taxon>Arthropoda</taxon>
        <taxon>Hexapoda</taxon>
        <taxon>Insecta</taxon>
        <taxon>Pterygota</taxon>
        <taxon>Neoptera</taxon>
        <taxon>Paraneoptera</taxon>
        <taxon>Hemiptera</taxon>
        <taxon>Auchenorrhyncha</taxon>
        <taxon>Fulgoroidea</taxon>
        <taxon>Delphacidae</taxon>
        <taxon>Criomorphinae</taxon>
        <taxon>Laodelphax</taxon>
    </lineage>
</organism>
<dbReference type="FunFam" id="2.60.120.260:FF:000051">
    <property type="entry name" value="BTB/POZ domain-containing protein 9"/>
    <property type="match status" value="1"/>
</dbReference>
<dbReference type="GO" id="GO:0008344">
    <property type="term" value="P:adult locomotory behavior"/>
    <property type="evidence" value="ECO:0007669"/>
    <property type="project" value="TreeGrafter"/>
</dbReference>
<dbReference type="GO" id="GO:0005737">
    <property type="term" value="C:cytoplasm"/>
    <property type="evidence" value="ECO:0007669"/>
    <property type="project" value="TreeGrafter"/>
</dbReference>
<feature type="compositionally biased region" description="Gly residues" evidence="1">
    <location>
        <begin position="617"/>
        <end position="629"/>
    </location>
</feature>
<dbReference type="GO" id="GO:0050804">
    <property type="term" value="P:modulation of chemical synaptic transmission"/>
    <property type="evidence" value="ECO:0007669"/>
    <property type="project" value="TreeGrafter"/>
</dbReference>
<dbReference type="Pfam" id="PF07707">
    <property type="entry name" value="BACK"/>
    <property type="match status" value="1"/>
</dbReference>
<sequence length="666" mass="74580">MSSNHHMGGTTPKGEIEHMNFLSEHIGALYLDDAYSDIVLKVDGTKFHAHKVILAARSEYFRALLYGGLKESHQTEIELKDTSIEAFKALLKYIYTSHMSLASVKDIVLDILGLAHQYGFVDLEAAISDYLRQTLSIHDVCAVFDAARLYHLHYLTKMCTTYMDSHAPDIITHPSFNQLTASGLKELVERDSFFAPEVDIFRAIVEWIRVNKLGAGPQRDSILATVRLPLISIVDLLTIVRPHQLIQSDTILDAIQTTVSRAAVRRRGCLLPEENMAHPKYGTQVVQGEMRSALLNGDTVNYDMERGYTRHTISGDKTAAAANDQAILIKLGKQAIVNHVKMLLWDRDLRSYSYYIETSMDQKDWTRIVDHTNYFCRSWQFLFFEPTVVRYIRLVGTNNTVNKVFHVVSFEIMWTAAQFQLDKGFIVPRQNVATYPLSATVVEGVSRSRNALLDGNVSNYDWDSGYTCHQLGSGSILVQLGQPYMIDSIRLLLWDCDDRSYNYYVEVSVNMTDWELVCDKTNENCKSWQTIRFERRPVVFIRVFHCVHLECPAQVPSAGEEASRSSQVQGHCGPGQGQTGSHQPRDATCKVVKSSTGGGSSQRSGGGGGQLTWHTAPGGGTCNSSGGGEWSTAPPHTNEEGGEEEEEEEDEEEEVFSVEENPNEPS</sequence>
<evidence type="ECO:0000259" key="2">
    <source>
        <dbReference type="PROSITE" id="PS50097"/>
    </source>
</evidence>
<feature type="region of interest" description="Disordered" evidence="1">
    <location>
        <begin position="560"/>
        <end position="666"/>
    </location>
</feature>
<dbReference type="InterPro" id="IPR000210">
    <property type="entry name" value="BTB/POZ_dom"/>
</dbReference>
<dbReference type="InterPro" id="IPR011705">
    <property type="entry name" value="BACK"/>
</dbReference>
<reference evidence="3 4" key="1">
    <citation type="journal article" date="2017" name="Gigascience">
        <title>Genome sequence of the small brown planthopper, Laodelphax striatellus.</title>
        <authorList>
            <person name="Zhu J."/>
            <person name="Jiang F."/>
            <person name="Wang X."/>
            <person name="Yang P."/>
            <person name="Bao Y."/>
            <person name="Zhao W."/>
            <person name="Wang W."/>
            <person name="Lu H."/>
            <person name="Wang Q."/>
            <person name="Cui N."/>
            <person name="Li J."/>
            <person name="Chen X."/>
            <person name="Luo L."/>
            <person name="Yu J."/>
            <person name="Kang L."/>
            <person name="Cui F."/>
        </authorList>
    </citation>
    <scope>NUCLEOTIDE SEQUENCE [LARGE SCALE GENOMIC DNA]</scope>
    <source>
        <strain evidence="3">Lst14</strain>
    </source>
</reference>
<dbReference type="Gene3D" id="1.25.40.420">
    <property type="match status" value="1"/>
</dbReference>
<protein>
    <recommendedName>
        <fullName evidence="2">BTB domain-containing protein</fullName>
    </recommendedName>
</protein>
<dbReference type="PROSITE" id="PS50097">
    <property type="entry name" value="BTB"/>
    <property type="match status" value="1"/>
</dbReference>
<dbReference type="Pfam" id="PF00754">
    <property type="entry name" value="F5_F8_type_C"/>
    <property type="match status" value="2"/>
</dbReference>
<dbReference type="InterPro" id="IPR011333">
    <property type="entry name" value="SKP1/BTB/POZ_sf"/>
</dbReference>
<dbReference type="GO" id="GO:0048512">
    <property type="term" value="P:circadian behavior"/>
    <property type="evidence" value="ECO:0007669"/>
    <property type="project" value="TreeGrafter"/>
</dbReference>
<feature type="compositionally biased region" description="Gly residues" evidence="1">
    <location>
        <begin position="596"/>
        <end position="610"/>
    </location>
</feature>
<dbReference type="InParanoid" id="A0A482X216"/>
<dbReference type="InterPro" id="IPR052407">
    <property type="entry name" value="BTB_POZ_domain_cont_9"/>
</dbReference>
<proteinExistence type="predicted"/>
<dbReference type="AlphaFoldDB" id="A0A482X216"/>
<name>A0A482X216_LAOST</name>
<gene>
    <name evidence="3" type="ORF">LSTR_LSTR010533</name>
</gene>
<dbReference type="CDD" id="cd18287">
    <property type="entry name" value="BTB_POZ_BTBD9"/>
    <property type="match status" value="1"/>
</dbReference>
<feature type="domain" description="BTB" evidence="2">
    <location>
        <begin position="36"/>
        <end position="103"/>
    </location>
</feature>
<dbReference type="FunFam" id="3.30.710.10:FF:000042">
    <property type="entry name" value="BTB/POZ domain-containing protein 9"/>
    <property type="match status" value="1"/>
</dbReference>
<evidence type="ECO:0000313" key="3">
    <source>
        <dbReference type="EMBL" id="RZF39905.1"/>
    </source>
</evidence>
<dbReference type="SUPFAM" id="SSF54695">
    <property type="entry name" value="POZ domain"/>
    <property type="match status" value="1"/>
</dbReference>
<dbReference type="Gene3D" id="3.30.710.10">
    <property type="entry name" value="Potassium Channel Kv1.1, Chain A"/>
    <property type="match status" value="1"/>
</dbReference>
<comment type="caution">
    <text evidence="3">The sequence shown here is derived from an EMBL/GenBank/DDBJ whole genome shotgun (WGS) entry which is preliminary data.</text>
</comment>
<evidence type="ECO:0000256" key="1">
    <source>
        <dbReference type="SAM" id="MobiDB-lite"/>
    </source>
</evidence>
<dbReference type="InterPro" id="IPR008979">
    <property type="entry name" value="Galactose-bd-like_sf"/>
</dbReference>
<dbReference type="InterPro" id="IPR000421">
    <property type="entry name" value="FA58C"/>
</dbReference>
<dbReference type="SUPFAM" id="SSF49785">
    <property type="entry name" value="Galactose-binding domain-like"/>
    <property type="match status" value="2"/>
</dbReference>
<feature type="compositionally biased region" description="Acidic residues" evidence="1">
    <location>
        <begin position="640"/>
        <end position="657"/>
    </location>
</feature>
<dbReference type="SMART" id="SM00225">
    <property type="entry name" value="BTB"/>
    <property type="match status" value="1"/>
</dbReference>
<keyword evidence="4" id="KW-1185">Reference proteome</keyword>
<dbReference type="SMART" id="SM00875">
    <property type="entry name" value="BACK"/>
    <property type="match status" value="1"/>
</dbReference>
<dbReference type="STRING" id="195883.A0A482X216"/>
<dbReference type="PANTHER" id="PTHR46306">
    <property type="entry name" value="BTB/POZ DOMAIN-CONTAINING PROTEIN 9"/>
    <property type="match status" value="1"/>
</dbReference>
<dbReference type="FunCoup" id="A0A482X216">
    <property type="interactions" value="1228"/>
</dbReference>
<dbReference type="SMR" id="A0A482X216"/>
<dbReference type="PANTHER" id="PTHR46306:SF1">
    <property type="entry name" value="BTB_POZ DOMAIN-CONTAINING PROTEIN 9"/>
    <property type="match status" value="1"/>
</dbReference>
<dbReference type="EMBL" id="QKKF02019521">
    <property type="protein sequence ID" value="RZF39905.1"/>
    <property type="molecule type" value="Genomic_DNA"/>
</dbReference>
<accession>A0A482X216</accession>
<dbReference type="Gene3D" id="2.60.120.260">
    <property type="entry name" value="Galactose-binding domain-like"/>
    <property type="match status" value="2"/>
</dbReference>